<feature type="compositionally biased region" description="Low complexity" evidence="1">
    <location>
        <begin position="34"/>
        <end position="57"/>
    </location>
</feature>
<reference evidence="2" key="2">
    <citation type="submission" date="2021-04" db="EMBL/GenBank/DDBJ databases">
        <authorList>
            <person name="Gilroy R."/>
        </authorList>
    </citation>
    <scope>NUCLEOTIDE SEQUENCE</scope>
    <source>
        <strain evidence="2">ChiHecec2B26-446</strain>
    </source>
</reference>
<evidence type="ECO:0000313" key="2">
    <source>
        <dbReference type="EMBL" id="HIW01156.1"/>
    </source>
</evidence>
<feature type="compositionally biased region" description="Polar residues" evidence="1">
    <location>
        <begin position="97"/>
        <end position="111"/>
    </location>
</feature>
<proteinExistence type="predicted"/>
<comment type="caution">
    <text evidence="2">The sequence shown here is derived from an EMBL/GenBank/DDBJ whole genome shotgun (WGS) entry which is preliminary data.</text>
</comment>
<name>A0A9D1PXM4_9BACT</name>
<feature type="region of interest" description="Disordered" evidence="1">
    <location>
        <begin position="34"/>
        <end position="142"/>
    </location>
</feature>
<feature type="compositionally biased region" description="Polar residues" evidence="1">
    <location>
        <begin position="58"/>
        <end position="73"/>
    </location>
</feature>
<reference evidence="2" key="1">
    <citation type="journal article" date="2021" name="PeerJ">
        <title>Extensive microbial diversity within the chicken gut microbiome revealed by metagenomics and culture.</title>
        <authorList>
            <person name="Gilroy R."/>
            <person name="Ravi A."/>
            <person name="Getino M."/>
            <person name="Pursley I."/>
            <person name="Horton D.L."/>
            <person name="Alikhan N.F."/>
            <person name="Baker D."/>
            <person name="Gharbi K."/>
            <person name="Hall N."/>
            <person name="Watson M."/>
            <person name="Adriaenssens E.M."/>
            <person name="Foster-Nyarko E."/>
            <person name="Jarju S."/>
            <person name="Secka A."/>
            <person name="Antonio M."/>
            <person name="Oren A."/>
            <person name="Chaudhuri R.R."/>
            <person name="La Ragione R."/>
            <person name="Hildebrand F."/>
            <person name="Pallen M.J."/>
        </authorList>
    </citation>
    <scope>NUCLEOTIDE SEQUENCE</scope>
    <source>
        <strain evidence="2">ChiHecec2B26-446</strain>
    </source>
</reference>
<dbReference type="Proteomes" id="UP000886752">
    <property type="component" value="Unassembled WGS sequence"/>
</dbReference>
<accession>A0A9D1PXM4</accession>
<dbReference type="AlphaFoldDB" id="A0A9D1PXM4"/>
<feature type="compositionally biased region" description="Low complexity" evidence="1">
    <location>
        <begin position="116"/>
        <end position="132"/>
    </location>
</feature>
<evidence type="ECO:0000313" key="3">
    <source>
        <dbReference type="Proteomes" id="UP000886752"/>
    </source>
</evidence>
<evidence type="ECO:0000256" key="1">
    <source>
        <dbReference type="SAM" id="MobiDB-lite"/>
    </source>
</evidence>
<sequence length="295" mass="31756">MAFAVLSPLAQTRELAGVHYLLFPENVALPAASPAAGTRPAAARQGQRPQWQRQPAASGSTGTARPQAGSGSRQEVRPGPAADSTAAQGSYAARYQARQQGTAGHSPQPSVVQDRGTGPATTSSTVSGTAAPLSPVSPTEATASWPAPWQELFQRTKKGRVAWTYYGLGFDLCGYPSRERSLRLRELIRYLSLPQGTHTFWPIGLPVRDSEGSVILEPNRELFWQGVHLLGARVLIVMGSPAARGIGVTGPIRPLLPQAFNGVRMLITWDIDLLDNTTYFNNTQTFLQQMLTSLL</sequence>
<gene>
    <name evidence="2" type="ORF">H9894_08215</name>
</gene>
<dbReference type="EMBL" id="DXHV01000073">
    <property type="protein sequence ID" value="HIW01156.1"/>
    <property type="molecule type" value="Genomic_DNA"/>
</dbReference>
<organism evidence="2 3">
    <name type="scientific">Candidatus Desulfovibrio intestinipullorum</name>
    <dbReference type="NCBI Taxonomy" id="2838536"/>
    <lineage>
        <taxon>Bacteria</taxon>
        <taxon>Pseudomonadati</taxon>
        <taxon>Thermodesulfobacteriota</taxon>
        <taxon>Desulfovibrionia</taxon>
        <taxon>Desulfovibrionales</taxon>
        <taxon>Desulfovibrionaceae</taxon>
        <taxon>Desulfovibrio</taxon>
    </lineage>
</organism>
<protein>
    <submittedName>
        <fullName evidence="2">Uncharacterized protein</fullName>
    </submittedName>
</protein>